<evidence type="ECO:0000313" key="2">
    <source>
        <dbReference type="Proteomes" id="UP000317303"/>
    </source>
</evidence>
<dbReference type="AlphaFoldDB" id="A0A660CBX1"/>
<organism evidence="1 2">
    <name type="scientific">Prauserella rugosa</name>
    <dbReference type="NCBI Taxonomy" id="43354"/>
    <lineage>
        <taxon>Bacteria</taxon>
        <taxon>Bacillati</taxon>
        <taxon>Actinomycetota</taxon>
        <taxon>Actinomycetes</taxon>
        <taxon>Pseudonocardiales</taxon>
        <taxon>Pseudonocardiaceae</taxon>
        <taxon>Prauserella</taxon>
    </lineage>
</organism>
<keyword evidence="2" id="KW-1185">Reference proteome</keyword>
<gene>
    <name evidence="1" type="ORF">JD82_00238</name>
</gene>
<dbReference type="RefSeq" id="WP_030532432.1">
    <property type="nucleotide sequence ID" value="NZ_JOIJ01000008.1"/>
</dbReference>
<reference evidence="1 2" key="1">
    <citation type="submission" date="2019-07" db="EMBL/GenBank/DDBJ databases">
        <title>R&amp;d 2014.</title>
        <authorList>
            <person name="Klenk H.-P."/>
        </authorList>
    </citation>
    <scope>NUCLEOTIDE SEQUENCE [LARGE SCALE GENOMIC DNA]</scope>
    <source>
        <strain evidence="1 2">DSM 43194</strain>
    </source>
</reference>
<evidence type="ECO:0000313" key="1">
    <source>
        <dbReference type="EMBL" id="TWH18421.1"/>
    </source>
</evidence>
<dbReference type="Proteomes" id="UP000317303">
    <property type="component" value="Unassembled WGS sequence"/>
</dbReference>
<comment type="caution">
    <text evidence="1">The sequence shown here is derived from an EMBL/GenBank/DDBJ whole genome shotgun (WGS) entry which is preliminary data.</text>
</comment>
<dbReference type="EMBL" id="VLJV01000001">
    <property type="protein sequence ID" value="TWH18421.1"/>
    <property type="molecule type" value="Genomic_DNA"/>
</dbReference>
<sequence>MSTVARAAATIPTTAPGPLAGAAAPNAAATTDVIGDVVVTGIGLIGTGDVMTVGGAARSAFVPTIEVREHASVTELVGARARALAG</sequence>
<proteinExistence type="predicted"/>
<accession>A0A660CBX1</accession>
<name>A0A660CBX1_9PSEU</name>
<protein>
    <submittedName>
        <fullName evidence="1">Uncharacterized protein</fullName>
    </submittedName>
</protein>